<dbReference type="EMBL" id="FR872580">
    <property type="protein sequence ID" value="CCB84995.1"/>
    <property type="molecule type" value="Genomic_DNA"/>
</dbReference>
<dbReference type="Proteomes" id="UP000000495">
    <property type="component" value="Chromosome"/>
</dbReference>
<dbReference type="KEGG" id="puv:PUV_00450"/>
<keyword evidence="2" id="KW-1185">Reference proteome</keyword>
<accession>F8KUT0</accession>
<dbReference type="RefSeq" id="WP_013924088.1">
    <property type="nucleotide sequence ID" value="NC_015702.1"/>
</dbReference>
<dbReference type="STRING" id="765952.PUV_00450"/>
<organism evidence="1 2">
    <name type="scientific">Parachlamydia acanthamoebae (strain UV7)</name>
    <dbReference type="NCBI Taxonomy" id="765952"/>
    <lineage>
        <taxon>Bacteria</taxon>
        <taxon>Pseudomonadati</taxon>
        <taxon>Chlamydiota</taxon>
        <taxon>Chlamydiia</taxon>
        <taxon>Parachlamydiales</taxon>
        <taxon>Parachlamydiaceae</taxon>
        <taxon>Parachlamydia</taxon>
    </lineage>
</organism>
<reference evidence="1 2" key="2">
    <citation type="journal article" date="2011" name="Mol. Biol. Evol.">
        <title>Unity in variety--the pan-genome of the Chlamydiae.</title>
        <authorList>
            <person name="Collingro A."/>
            <person name="Tischler P."/>
            <person name="Weinmaier T."/>
            <person name="Penz T."/>
            <person name="Heinz E."/>
            <person name="Brunham R.C."/>
            <person name="Read T.D."/>
            <person name="Bavoil P.M."/>
            <person name="Sachse K."/>
            <person name="Kahane S."/>
            <person name="Friedman M.G."/>
            <person name="Rattei T."/>
            <person name="Myers G.S."/>
            <person name="Horn M."/>
        </authorList>
    </citation>
    <scope>NUCLEOTIDE SEQUENCE [LARGE SCALE GENOMIC DNA]</scope>
    <source>
        <strain evidence="2">UV7</strain>
    </source>
</reference>
<reference key="1">
    <citation type="journal article" date="2011" name="Mol. Biol. Evol.">
        <title>Unity in variety -- the pan-genome of the Chlamydiae.</title>
        <authorList>
            <person name="Collingro A."/>
            <person name="Tischler P."/>
            <person name="Weinmaier T."/>
            <person name="Penz T."/>
            <person name="Heinz E."/>
            <person name="Brunham R.C."/>
            <person name="Read T.D."/>
            <person name="Bavoil P.M."/>
            <person name="Sachse K."/>
            <person name="Kahane S."/>
            <person name="Friedman M.G."/>
            <person name="Rattei T."/>
            <person name="Myers G.S.A."/>
            <person name="Horn M."/>
        </authorList>
    </citation>
    <scope>NUCLEOTIDE SEQUENCE</scope>
    <source>
        <strain>UV7</strain>
    </source>
</reference>
<sequence>MNKLNTALNNTSSFTELYTITKDIKEGVSFFGFRYVSVQGYRGRVHIDKLSLAIQSVIKKNCDYDETNRAKLKEISFKITDLYKSNDKTLKQKNIITRLFCEIRDSCRCIKEQGVGPRFQWEMGSENKLYKLYTANQYLSSFGVDPTKEKNLVPGLLFRYLTIWYAPSKKKRKSPEEIALKKLRKNHFYVGIPDTENKV</sequence>
<evidence type="ECO:0000313" key="1">
    <source>
        <dbReference type="EMBL" id="CCB84995.1"/>
    </source>
</evidence>
<dbReference type="OrthoDB" id="21731at2"/>
<evidence type="ECO:0000313" key="2">
    <source>
        <dbReference type="Proteomes" id="UP000000495"/>
    </source>
</evidence>
<proteinExistence type="predicted"/>
<name>F8KUT0_PARAV</name>
<protein>
    <submittedName>
        <fullName evidence="1">Uncharacterized protein</fullName>
    </submittedName>
</protein>
<gene>
    <name evidence="1" type="ordered locus">PUV_00450</name>
</gene>
<dbReference type="HOGENOM" id="CLU_1382962_0_0_0"/>
<dbReference type="AlphaFoldDB" id="F8KUT0"/>
<dbReference type="eggNOG" id="ENOG50346NT">
    <property type="taxonomic scope" value="Bacteria"/>
</dbReference>